<evidence type="ECO:0000313" key="12">
    <source>
        <dbReference type="Ensembl" id="ENSXMAP00000011372.2"/>
    </source>
</evidence>
<dbReference type="GO" id="GO:0002376">
    <property type="term" value="P:immune system process"/>
    <property type="evidence" value="ECO:0007669"/>
    <property type="project" value="UniProtKB-KW"/>
</dbReference>
<dbReference type="Ensembl" id="ENSXMAT00000011386.2">
    <property type="protein sequence ID" value="ENSXMAP00000011372.2"/>
    <property type="gene ID" value="ENSXMAG00000011349.2"/>
</dbReference>
<comment type="subcellular location">
    <subcellularLocation>
        <location evidence="1">Cell membrane</location>
    </subcellularLocation>
</comment>
<evidence type="ECO:0000256" key="4">
    <source>
        <dbReference type="ARBA" id="ARBA00022859"/>
    </source>
</evidence>
<dbReference type="GeneTree" id="ENSGT00950000182968"/>
<feature type="signal peptide" evidence="10">
    <location>
        <begin position="1"/>
        <end position="19"/>
    </location>
</feature>
<feature type="compositionally biased region" description="Polar residues" evidence="8">
    <location>
        <begin position="307"/>
        <end position="320"/>
    </location>
</feature>
<dbReference type="InterPro" id="IPR003599">
    <property type="entry name" value="Ig_sub"/>
</dbReference>
<dbReference type="FunCoup" id="M4AA78">
    <property type="interactions" value="95"/>
</dbReference>
<dbReference type="RefSeq" id="XP_023202403.1">
    <property type="nucleotide sequence ID" value="XM_023346635.1"/>
</dbReference>
<keyword evidence="3 10" id="KW-0732">Signal</keyword>
<dbReference type="InterPro" id="IPR052051">
    <property type="entry name" value="TCR_complex_component"/>
</dbReference>
<dbReference type="AlphaFoldDB" id="M4AA78"/>
<evidence type="ECO:0000256" key="1">
    <source>
        <dbReference type="ARBA" id="ARBA00004236"/>
    </source>
</evidence>
<evidence type="ECO:0000256" key="8">
    <source>
        <dbReference type="SAM" id="MobiDB-lite"/>
    </source>
</evidence>
<evidence type="ECO:0000256" key="5">
    <source>
        <dbReference type="ARBA" id="ARBA00023136"/>
    </source>
</evidence>
<evidence type="ECO:0000256" key="3">
    <source>
        <dbReference type="ARBA" id="ARBA00022729"/>
    </source>
</evidence>
<evidence type="ECO:0000313" key="13">
    <source>
        <dbReference type="Proteomes" id="UP000002852"/>
    </source>
</evidence>
<dbReference type="Pfam" id="PF07686">
    <property type="entry name" value="V-set"/>
    <property type="match status" value="1"/>
</dbReference>
<dbReference type="InterPro" id="IPR013106">
    <property type="entry name" value="Ig_V-set"/>
</dbReference>
<dbReference type="OrthoDB" id="6370831at2759"/>
<keyword evidence="13" id="KW-1185">Reference proteome</keyword>
<feature type="domain" description="Ig-like" evidence="11">
    <location>
        <begin position="36"/>
        <end position="132"/>
    </location>
</feature>
<evidence type="ECO:0000256" key="9">
    <source>
        <dbReference type="SAM" id="Phobius"/>
    </source>
</evidence>
<dbReference type="HOGENOM" id="CLU_055459_0_1_1"/>
<dbReference type="InParanoid" id="M4AA78"/>
<dbReference type="InterPro" id="IPR036179">
    <property type="entry name" value="Ig-like_dom_sf"/>
</dbReference>
<reference evidence="13" key="2">
    <citation type="journal article" date="2013" name="Nat. Genet.">
        <title>The genome of the platyfish, Xiphophorus maculatus, provides insights into evolutionary adaptation and several complex traits.</title>
        <authorList>
            <person name="Schartl M."/>
            <person name="Walter R.B."/>
            <person name="Shen Y."/>
            <person name="Garcia T."/>
            <person name="Catchen J."/>
            <person name="Amores A."/>
            <person name="Braasch I."/>
            <person name="Chalopin D."/>
            <person name="Volff J.N."/>
            <person name="Lesch K.P."/>
            <person name="Bisazza A."/>
            <person name="Minx P."/>
            <person name="Hillier L."/>
            <person name="Wilson R.K."/>
            <person name="Fuerstenberg S."/>
            <person name="Boore J."/>
            <person name="Searle S."/>
            <person name="Postlethwait J.H."/>
            <person name="Warren W.C."/>
        </authorList>
    </citation>
    <scope>NUCLEOTIDE SEQUENCE [LARGE SCALE GENOMIC DNA]</scope>
    <source>
        <strain evidence="13">JP 163 A</strain>
    </source>
</reference>
<feature type="chain" id="PRO_5017274625" evidence="10">
    <location>
        <begin position="20"/>
        <end position="360"/>
    </location>
</feature>
<keyword evidence="9" id="KW-1133">Transmembrane helix</keyword>
<reference evidence="12" key="3">
    <citation type="submission" date="2025-08" db="UniProtKB">
        <authorList>
            <consortium name="Ensembl"/>
        </authorList>
    </citation>
    <scope>IDENTIFICATION</scope>
    <source>
        <strain evidence="12">JP 163 A</strain>
    </source>
</reference>
<dbReference type="STRING" id="8083.ENSXMAP00000011372"/>
<keyword evidence="4" id="KW-0391">Immunity</keyword>
<evidence type="ECO:0000256" key="7">
    <source>
        <dbReference type="ARBA" id="ARBA00023180"/>
    </source>
</evidence>
<sequence>MTPLVIAWCLTFLFLGSSGRNKLLRQEWAFHSTEVGSNVTLPCFYYEENAVMIYWFKQTVGQKPNMFSRLYKVDEQGSFHDEFKDNPRFELEAGNGKNHLRISDLQPSDSATYFCVAIDSNTFEFGDGATVNVEGPGSNVHTLVHQPEGSVTLDCSVDTGSCDGENSFYWFKEAKESQPGLIYTHGGRNGGCGRTMTPATHTCDYIVPLMNLDGSDGRVASCAVASCGSLLFEDGENMESADELNSPELVRFLSGALTVTVILSAAMAFSICRMKKKIQHHRAANSDAEPAESHTADSEGNEDEESLQYSTLRQPRSNGSRRQRDDTRNQCVYTSVKQAKSTLQQQSVAAMSDNILDNVF</sequence>
<dbReference type="SMART" id="SM00409">
    <property type="entry name" value="IG"/>
    <property type="match status" value="1"/>
</dbReference>
<dbReference type="Proteomes" id="UP000002852">
    <property type="component" value="Unassembled WGS sequence"/>
</dbReference>
<dbReference type="GO" id="GO:0009617">
    <property type="term" value="P:response to bacterium"/>
    <property type="evidence" value="ECO:0007669"/>
    <property type="project" value="TreeGrafter"/>
</dbReference>
<dbReference type="KEGG" id="xma:102228808"/>
<dbReference type="OMA" id="IAWCLTF"/>
<keyword evidence="2" id="KW-1003">Cell membrane</keyword>
<feature type="region of interest" description="Disordered" evidence="8">
    <location>
        <begin position="282"/>
        <end position="330"/>
    </location>
</feature>
<dbReference type="GO" id="GO:0005886">
    <property type="term" value="C:plasma membrane"/>
    <property type="evidence" value="ECO:0007669"/>
    <property type="project" value="UniProtKB-SubCell"/>
</dbReference>
<accession>M4AA78</accession>
<evidence type="ECO:0000256" key="6">
    <source>
        <dbReference type="ARBA" id="ARBA00023157"/>
    </source>
</evidence>
<keyword evidence="7" id="KW-0325">Glycoprotein</keyword>
<dbReference type="eggNOG" id="ENOG502SVGE">
    <property type="taxonomic scope" value="Eukaryota"/>
</dbReference>
<evidence type="ECO:0000256" key="10">
    <source>
        <dbReference type="SAM" id="SignalP"/>
    </source>
</evidence>
<dbReference type="PANTHER" id="PTHR19433:SF127">
    <property type="entry name" value="NITR9"/>
    <property type="match status" value="1"/>
</dbReference>
<dbReference type="SUPFAM" id="SSF48726">
    <property type="entry name" value="Immunoglobulin"/>
    <property type="match status" value="2"/>
</dbReference>
<dbReference type="PROSITE" id="PS50835">
    <property type="entry name" value="IG_LIKE"/>
    <property type="match status" value="1"/>
</dbReference>
<dbReference type="InterPro" id="IPR013783">
    <property type="entry name" value="Ig-like_fold"/>
</dbReference>
<reference evidence="12" key="4">
    <citation type="submission" date="2025-09" db="UniProtKB">
        <authorList>
            <consortium name="Ensembl"/>
        </authorList>
    </citation>
    <scope>IDENTIFICATION</scope>
    <source>
        <strain evidence="12">JP 163 A</strain>
    </source>
</reference>
<keyword evidence="9" id="KW-0812">Transmembrane</keyword>
<name>M4AA78_XIPMA</name>
<dbReference type="PANTHER" id="PTHR19433">
    <property type="entry name" value="T-CELL RECEPTOR ALPHA CHAIN V REGION-RELATED"/>
    <property type="match status" value="1"/>
</dbReference>
<organism evidence="12 13">
    <name type="scientific">Xiphophorus maculatus</name>
    <name type="common">Southern platyfish</name>
    <name type="synonym">Platypoecilus maculatus</name>
    <dbReference type="NCBI Taxonomy" id="8083"/>
    <lineage>
        <taxon>Eukaryota</taxon>
        <taxon>Metazoa</taxon>
        <taxon>Chordata</taxon>
        <taxon>Craniata</taxon>
        <taxon>Vertebrata</taxon>
        <taxon>Euteleostomi</taxon>
        <taxon>Actinopterygii</taxon>
        <taxon>Neopterygii</taxon>
        <taxon>Teleostei</taxon>
        <taxon>Neoteleostei</taxon>
        <taxon>Acanthomorphata</taxon>
        <taxon>Ovalentaria</taxon>
        <taxon>Atherinomorphae</taxon>
        <taxon>Cyprinodontiformes</taxon>
        <taxon>Poeciliidae</taxon>
        <taxon>Poeciliinae</taxon>
        <taxon>Xiphophorus</taxon>
    </lineage>
</organism>
<reference evidence="13" key="1">
    <citation type="submission" date="2012-01" db="EMBL/GenBank/DDBJ databases">
        <authorList>
            <person name="Walter R."/>
            <person name="Schartl M."/>
            <person name="Warren W."/>
        </authorList>
    </citation>
    <scope>NUCLEOTIDE SEQUENCE [LARGE SCALE GENOMIC DNA]</scope>
    <source>
        <strain evidence="13">JP 163 A</strain>
    </source>
</reference>
<evidence type="ECO:0000259" key="11">
    <source>
        <dbReference type="PROSITE" id="PS50835"/>
    </source>
</evidence>
<proteinExistence type="predicted"/>
<protein>
    <submittedName>
        <fullName evidence="12">Uncharacterized LOC102228808</fullName>
    </submittedName>
</protein>
<dbReference type="InterPro" id="IPR007110">
    <property type="entry name" value="Ig-like_dom"/>
</dbReference>
<dbReference type="Gene3D" id="2.60.40.10">
    <property type="entry name" value="Immunoglobulins"/>
    <property type="match status" value="2"/>
</dbReference>
<dbReference type="SMART" id="SM00406">
    <property type="entry name" value="IGv"/>
    <property type="match status" value="1"/>
</dbReference>
<keyword evidence="5 9" id="KW-0472">Membrane</keyword>
<feature type="transmembrane region" description="Helical" evidence="9">
    <location>
        <begin position="252"/>
        <end position="272"/>
    </location>
</feature>
<dbReference type="GeneID" id="102228808"/>
<evidence type="ECO:0000256" key="2">
    <source>
        <dbReference type="ARBA" id="ARBA00022475"/>
    </source>
</evidence>
<keyword evidence="6" id="KW-1015">Disulfide bond</keyword>